<protein>
    <submittedName>
        <fullName evidence="1">Histidine phosphatase family protein</fullName>
    </submittedName>
</protein>
<dbReference type="InterPro" id="IPR029033">
    <property type="entry name" value="His_PPase_superfam"/>
</dbReference>
<reference evidence="1 2" key="1">
    <citation type="journal article" date="2019" name="Biochem. Eng. J.">
        <title>Metabolic engineering of the marine bacteria Neptunomonas concharum for the production of acetoin and meso-2,3-butanediol from acetate.</title>
        <authorList>
            <person name="Li W."/>
            <person name="Pu N."/>
            <person name="Liu C.-X."/>
            <person name="Yuan Q.-P."/>
            <person name="Li Z.-J."/>
        </authorList>
    </citation>
    <scope>NUCLEOTIDE SEQUENCE [LARGE SCALE GENOMIC DNA]</scope>
    <source>
        <strain evidence="1 2">JCM17730</strain>
    </source>
</reference>
<evidence type="ECO:0000313" key="1">
    <source>
        <dbReference type="EMBL" id="QEQ96429.1"/>
    </source>
</evidence>
<dbReference type="SUPFAM" id="SSF53254">
    <property type="entry name" value="Phosphoglycerate mutase-like"/>
    <property type="match status" value="1"/>
</dbReference>
<dbReference type="Proteomes" id="UP000324760">
    <property type="component" value="Chromosome"/>
</dbReference>
<sequence>MLNLSYQGMRCDMLILMRHGEADWNATTDESRCLTEKGISFVRQQAAEVADFAPNISKIICSPYRRTCQTARLMQQSLGGIEIVEDERLTPDVPVSEAITALEAHWQDNLLVVTHQPLIGYLVSYLIEGDMRSPEPLLPGHRVSLALDWPAAGMATRLIEK</sequence>
<dbReference type="OrthoDB" id="280692at2"/>
<dbReference type="PROSITE" id="PS00175">
    <property type="entry name" value="PG_MUTASE"/>
    <property type="match status" value="1"/>
</dbReference>
<dbReference type="EMBL" id="CP043869">
    <property type="protein sequence ID" value="QEQ96429.1"/>
    <property type="molecule type" value="Genomic_DNA"/>
</dbReference>
<proteinExistence type="predicted"/>
<dbReference type="AlphaFoldDB" id="A0A5P1R9V2"/>
<organism evidence="1 2">
    <name type="scientific">Neptunomonas concharum</name>
    <dbReference type="NCBI Taxonomy" id="1031538"/>
    <lineage>
        <taxon>Bacteria</taxon>
        <taxon>Pseudomonadati</taxon>
        <taxon>Pseudomonadota</taxon>
        <taxon>Gammaproteobacteria</taxon>
        <taxon>Oceanospirillales</taxon>
        <taxon>Oceanospirillaceae</taxon>
        <taxon>Neptunomonas</taxon>
    </lineage>
</organism>
<dbReference type="InterPro" id="IPR001345">
    <property type="entry name" value="PG/BPGM_mutase_AS"/>
</dbReference>
<dbReference type="GO" id="GO:0003824">
    <property type="term" value="F:catalytic activity"/>
    <property type="evidence" value="ECO:0007669"/>
    <property type="project" value="InterPro"/>
</dbReference>
<dbReference type="CDD" id="cd07067">
    <property type="entry name" value="HP_PGM_like"/>
    <property type="match status" value="1"/>
</dbReference>
<gene>
    <name evidence="1" type="ORF">F0U83_06765</name>
</gene>
<dbReference type="Gene3D" id="3.40.50.1240">
    <property type="entry name" value="Phosphoglycerate mutase-like"/>
    <property type="match status" value="1"/>
</dbReference>
<accession>A0A5P1R9V2</accession>
<dbReference type="InterPro" id="IPR013078">
    <property type="entry name" value="His_Pase_superF_clade-1"/>
</dbReference>
<keyword evidence="2" id="KW-1185">Reference proteome</keyword>
<name>A0A5P1R9V2_9GAMM</name>
<dbReference type="Pfam" id="PF00300">
    <property type="entry name" value="His_Phos_1"/>
    <property type="match status" value="1"/>
</dbReference>
<evidence type="ECO:0000313" key="2">
    <source>
        <dbReference type="Proteomes" id="UP000324760"/>
    </source>
</evidence>
<dbReference type="KEGG" id="ncu:F0U83_06765"/>
<dbReference type="SMART" id="SM00855">
    <property type="entry name" value="PGAM"/>
    <property type="match status" value="1"/>
</dbReference>